<evidence type="ECO:0000256" key="1">
    <source>
        <dbReference type="ARBA" id="ARBA00012513"/>
    </source>
</evidence>
<dbReference type="InterPro" id="IPR011009">
    <property type="entry name" value="Kinase-like_dom_sf"/>
</dbReference>
<dbReference type="EMBL" id="VJMI01020474">
    <property type="protein sequence ID" value="KAF0704252.1"/>
    <property type="molecule type" value="Genomic_DNA"/>
</dbReference>
<comment type="catalytic activity">
    <reaction evidence="7">
        <text>L-threonyl-[protein] + ATP = O-phospho-L-threonyl-[protein] + ADP + H(+)</text>
        <dbReference type="Rhea" id="RHEA:46608"/>
        <dbReference type="Rhea" id="RHEA-COMP:11060"/>
        <dbReference type="Rhea" id="RHEA-COMP:11605"/>
        <dbReference type="ChEBI" id="CHEBI:15378"/>
        <dbReference type="ChEBI" id="CHEBI:30013"/>
        <dbReference type="ChEBI" id="CHEBI:30616"/>
        <dbReference type="ChEBI" id="CHEBI:61977"/>
        <dbReference type="ChEBI" id="CHEBI:456216"/>
        <dbReference type="EC" id="2.7.11.1"/>
    </reaction>
</comment>
<protein>
    <recommendedName>
        <fullName evidence="1">non-specific serine/threonine protein kinase</fullName>
        <ecNumber evidence="1">2.7.11.1</ecNumber>
    </recommendedName>
</protein>
<dbReference type="VEuPathDB" id="FungiDB:H257_03665"/>
<sequence>MHYWGGSLLGRGELVPEAEVMRLLIQLCLAVELAICTGGTVHLVHFRRDMYPMIPTVSTMNVFLSRDGIVKLGNFGIARTLDHTLDAAQTQIGTPLYMSPEICNGEDYNTKSDIWSLGCVLYELVALTSPFQARTMHLVVTNVLQADPPPIPSHYQKTCNGWCGNCFRNLL</sequence>
<dbReference type="Gene3D" id="1.10.510.10">
    <property type="entry name" value="Transferase(Phosphotransferase) domain 1"/>
    <property type="match status" value="1"/>
</dbReference>
<dbReference type="InterPro" id="IPR000719">
    <property type="entry name" value="Prot_kinase_dom"/>
</dbReference>
<dbReference type="SUPFAM" id="SSF56112">
    <property type="entry name" value="Protein kinase-like (PK-like)"/>
    <property type="match status" value="1"/>
</dbReference>
<feature type="domain" description="Protein kinase" evidence="10">
    <location>
        <begin position="1"/>
        <end position="171"/>
    </location>
</feature>
<reference evidence="11 12" key="1">
    <citation type="submission" date="2019-06" db="EMBL/GenBank/DDBJ databases">
        <title>Genomics analysis of Aphanomyces spp. identifies a new class of oomycete effector associated with host adaptation.</title>
        <authorList>
            <person name="Gaulin E."/>
        </authorList>
    </citation>
    <scope>NUCLEOTIDE SEQUENCE [LARGE SCALE GENOMIC DNA]</scope>
    <source>
        <strain evidence="11 12">E</strain>
    </source>
</reference>
<evidence type="ECO:0000313" key="11">
    <source>
        <dbReference type="EMBL" id="KAF0704252.1"/>
    </source>
</evidence>
<keyword evidence="3" id="KW-0808">Transferase</keyword>
<dbReference type="EC" id="2.7.11.1" evidence="1"/>
<evidence type="ECO:0000256" key="7">
    <source>
        <dbReference type="ARBA" id="ARBA00047899"/>
    </source>
</evidence>
<evidence type="ECO:0000256" key="8">
    <source>
        <dbReference type="ARBA" id="ARBA00048679"/>
    </source>
</evidence>
<name>A0A6A4Z4Y7_APHAT</name>
<dbReference type="AlphaFoldDB" id="A0A6A4Z4Y7"/>
<keyword evidence="9" id="KW-0812">Transmembrane</keyword>
<dbReference type="PANTHER" id="PTHR44899:SF3">
    <property type="entry name" value="SERINE_THREONINE-PROTEIN KINASE NEK1"/>
    <property type="match status" value="1"/>
</dbReference>
<keyword evidence="6" id="KW-0067">ATP-binding</keyword>
<accession>A0A6A4Z4Y7</accession>
<dbReference type="PANTHER" id="PTHR44899">
    <property type="entry name" value="CAMK FAMILY PROTEIN KINASE"/>
    <property type="match status" value="1"/>
</dbReference>
<feature type="non-terminal residue" evidence="11">
    <location>
        <position position="171"/>
    </location>
</feature>
<keyword evidence="4" id="KW-0547">Nucleotide-binding</keyword>
<evidence type="ECO:0000256" key="5">
    <source>
        <dbReference type="ARBA" id="ARBA00022777"/>
    </source>
</evidence>
<feature type="transmembrane region" description="Helical" evidence="9">
    <location>
        <begin position="20"/>
        <end position="44"/>
    </location>
</feature>
<keyword evidence="9" id="KW-0472">Membrane</keyword>
<comment type="catalytic activity">
    <reaction evidence="8">
        <text>L-seryl-[protein] + ATP = O-phospho-L-seryl-[protein] + ADP + H(+)</text>
        <dbReference type="Rhea" id="RHEA:17989"/>
        <dbReference type="Rhea" id="RHEA-COMP:9863"/>
        <dbReference type="Rhea" id="RHEA-COMP:11604"/>
        <dbReference type="ChEBI" id="CHEBI:15378"/>
        <dbReference type="ChEBI" id="CHEBI:29999"/>
        <dbReference type="ChEBI" id="CHEBI:30616"/>
        <dbReference type="ChEBI" id="CHEBI:83421"/>
        <dbReference type="ChEBI" id="CHEBI:456216"/>
        <dbReference type="EC" id="2.7.11.1"/>
    </reaction>
</comment>
<evidence type="ECO:0000256" key="9">
    <source>
        <dbReference type="SAM" id="Phobius"/>
    </source>
</evidence>
<dbReference type="InterPro" id="IPR051131">
    <property type="entry name" value="NEK_Ser/Thr_kinase_NIMA"/>
</dbReference>
<evidence type="ECO:0000259" key="10">
    <source>
        <dbReference type="PROSITE" id="PS50011"/>
    </source>
</evidence>
<dbReference type="GO" id="GO:0005524">
    <property type="term" value="F:ATP binding"/>
    <property type="evidence" value="ECO:0007669"/>
    <property type="project" value="UniProtKB-KW"/>
</dbReference>
<evidence type="ECO:0000256" key="2">
    <source>
        <dbReference type="ARBA" id="ARBA00022527"/>
    </source>
</evidence>
<dbReference type="PROSITE" id="PS50011">
    <property type="entry name" value="PROTEIN_KINASE_DOM"/>
    <property type="match status" value="1"/>
</dbReference>
<dbReference type="Proteomes" id="UP000469452">
    <property type="component" value="Unassembled WGS sequence"/>
</dbReference>
<gene>
    <name evidence="11" type="ORF">AaE_015034</name>
</gene>
<proteinExistence type="predicted"/>
<dbReference type="Pfam" id="PF00069">
    <property type="entry name" value="Pkinase"/>
    <property type="match status" value="1"/>
</dbReference>
<evidence type="ECO:0000256" key="4">
    <source>
        <dbReference type="ARBA" id="ARBA00022741"/>
    </source>
</evidence>
<organism evidence="11 12">
    <name type="scientific">Aphanomyces astaci</name>
    <name type="common">Crayfish plague agent</name>
    <dbReference type="NCBI Taxonomy" id="112090"/>
    <lineage>
        <taxon>Eukaryota</taxon>
        <taxon>Sar</taxon>
        <taxon>Stramenopiles</taxon>
        <taxon>Oomycota</taxon>
        <taxon>Saprolegniomycetes</taxon>
        <taxon>Saprolegniales</taxon>
        <taxon>Verrucalvaceae</taxon>
        <taxon>Aphanomyces</taxon>
    </lineage>
</organism>
<evidence type="ECO:0000313" key="12">
    <source>
        <dbReference type="Proteomes" id="UP000469452"/>
    </source>
</evidence>
<comment type="caution">
    <text evidence="11">The sequence shown here is derived from an EMBL/GenBank/DDBJ whole genome shotgun (WGS) entry which is preliminary data.</text>
</comment>
<evidence type="ECO:0000256" key="3">
    <source>
        <dbReference type="ARBA" id="ARBA00022679"/>
    </source>
</evidence>
<keyword evidence="2" id="KW-0723">Serine/threonine-protein kinase</keyword>
<keyword evidence="5" id="KW-0418">Kinase</keyword>
<dbReference type="GO" id="GO:0004674">
    <property type="term" value="F:protein serine/threonine kinase activity"/>
    <property type="evidence" value="ECO:0007669"/>
    <property type="project" value="UniProtKB-KW"/>
</dbReference>
<keyword evidence="9" id="KW-1133">Transmembrane helix</keyword>
<evidence type="ECO:0000256" key="6">
    <source>
        <dbReference type="ARBA" id="ARBA00022840"/>
    </source>
</evidence>